<dbReference type="Gene3D" id="3.40.50.720">
    <property type="entry name" value="NAD(P)-binding Rossmann-like Domain"/>
    <property type="match status" value="1"/>
</dbReference>
<dbReference type="GO" id="GO:0015297">
    <property type="term" value="F:antiporter activity"/>
    <property type="evidence" value="ECO:0007669"/>
    <property type="project" value="InterPro"/>
</dbReference>
<dbReference type="AlphaFoldDB" id="A0A0G3GUT7"/>
<feature type="transmembrane region" description="Helical" evidence="7">
    <location>
        <begin position="222"/>
        <end position="240"/>
    </location>
</feature>
<evidence type="ECO:0000256" key="3">
    <source>
        <dbReference type="ARBA" id="ARBA00022448"/>
    </source>
</evidence>
<keyword evidence="6 7" id="KW-0472">Membrane</keyword>
<dbReference type="InterPro" id="IPR036291">
    <property type="entry name" value="NAD(P)-bd_dom_sf"/>
</dbReference>
<dbReference type="KEGG" id="cmv:CMUST_03010"/>
<dbReference type="GO" id="GO:0016020">
    <property type="term" value="C:membrane"/>
    <property type="evidence" value="ECO:0007669"/>
    <property type="project" value="UniProtKB-SubCell"/>
</dbReference>
<comment type="similarity">
    <text evidence="2">Belongs to the monovalent cation:proton antiporter 2 (CPA2) transporter (TC 2.A.37) family.</text>
</comment>
<evidence type="ECO:0000256" key="2">
    <source>
        <dbReference type="ARBA" id="ARBA00005551"/>
    </source>
</evidence>
<reference evidence="11" key="2">
    <citation type="submission" date="2015-05" db="EMBL/GenBank/DDBJ databases">
        <title>Complete genome sequence of Corynebacterium mustelae DSM 45274, isolated from various tissues of a male ferret with lethal sepsis.</title>
        <authorList>
            <person name="Ruckert C."/>
            <person name="Albersmeier A."/>
            <person name="Winkler A."/>
            <person name="Tauch A."/>
        </authorList>
    </citation>
    <scope>NUCLEOTIDE SEQUENCE [LARGE SCALE GENOMIC DNA]</scope>
    <source>
        <strain evidence="11">DSM 45274</strain>
    </source>
</reference>
<name>A0A0G3GUT7_9CORY</name>
<dbReference type="InterPro" id="IPR003148">
    <property type="entry name" value="RCK_N"/>
</dbReference>
<dbReference type="RefSeq" id="WP_047261262.1">
    <property type="nucleotide sequence ID" value="NZ_CP011542.1"/>
</dbReference>
<sequence>MPEEFMLPAIVAIIGGLGASALRLPPLVGFLAAGFGLSAANVPTFPAIAELAEVGVTVLLFTIGLHLDLKMITRVRVVFTAVGQAALNTIVFAVVLAALSLLPLSAFIGTGWSGFLLLGFASSFSSTVFVIAVLDESGRMRSRVGIIAIGVLVLQDIFAVSFLVLFSGKTPEPWAILLLALPLIRPLIGKLPDLVYRAELLVLAGVIIAVGAYAVFELAGLSGSFGSLIAGLVIAGHPIAKRLHKALVSVRELLLVGFFIDIGMGGIPSVSGFIAAGILLLLLPAKLGIFLALLYKAGMSRRTSVLTAGLLANYSEFGLIVASLAAARGIIAGEWVQIMAVAVAGSFIISSLVKLRVGPIMEALVLKLPRRDPQKLAAGERPLDIDGVDALVLGMGRVGAGAYLRLAEKYGMTVAGVEFDEKRVELMRKRGYTVFHADATDPELWVRLSQSSHCPKLLVLAMPSHESNVVALQTLNNTKSSMVTAGIAKYSYKTKELVDLGADASVNLYDGAGIELADVAFQALVANEETPN</sequence>
<dbReference type="Pfam" id="PF02254">
    <property type="entry name" value="TrkA_N"/>
    <property type="match status" value="1"/>
</dbReference>
<dbReference type="GO" id="GO:1902600">
    <property type="term" value="P:proton transmembrane transport"/>
    <property type="evidence" value="ECO:0007669"/>
    <property type="project" value="InterPro"/>
</dbReference>
<feature type="transmembrane region" description="Helical" evidence="7">
    <location>
        <begin position="114"/>
        <end position="134"/>
    </location>
</feature>
<feature type="transmembrane region" description="Helical" evidence="7">
    <location>
        <begin position="172"/>
        <end position="188"/>
    </location>
</feature>
<evidence type="ECO:0000256" key="1">
    <source>
        <dbReference type="ARBA" id="ARBA00004141"/>
    </source>
</evidence>
<protein>
    <submittedName>
        <fullName evidence="10">Kef-type K+ transport system, predicted NAD-binding component</fullName>
    </submittedName>
</protein>
<organism evidence="10 11">
    <name type="scientific">Corynebacterium mustelae</name>
    <dbReference type="NCBI Taxonomy" id="571915"/>
    <lineage>
        <taxon>Bacteria</taxon>
        <taxon>Bacillati</taxon>
        <taxon>Actinomycetota</taxon>
        <taxon>Actinomycetes</taxon>
        <taxon>Mycobacteriales</taxon>
        <taxon>Corynebacteriaceae</taxon>
        <taxon>Corynebacterium</taxon>
    </lineage>
</organism>
<dbReference type="InterPro" id="IPR006153">
    <property type="entry name" value="Cation/H_exchanger_TM"/>
</dbReference>
<evidence type="ECO:0000256" key="7">
    <source>
        <dbReference type="SAM" id="Phobius"/>
    </source>
</evidence>
<gene>
    <name evidence="10" type="ORF">CMUST_03010</name>
</gene>
<feature type="transmembrane region" description="Helical" evidence="7">
    <location>
        <begin position="273"/>
        <end position="294"/>
    </location>
</feature>
<proteinExistence type="inferred from homology"/>
<keyword evidence="4 7" id="KW-0812">Transmembrane</keyword>
<evidence type="ECO:0000256" key="5">
    <source>
        <dbReference type="ARBA" id="ARBA00022989"/>
    </source>
</evidence>
<dbReference type="SUPFAM" id="SSF51735">
    <property type="entry name" value="NAD(P)-binding Rossmann-fold domains"/>
    <property type="match status" value="1"/>
</dbReference>
<evidence type="ECO:0000313" key="10">
    <source>
        <dbReference type="EMBL" id="AKK04946.1"/>
    </source>
</evidence>
<feature type="transmembrane region" description="Helical" evidence="7">
    <location>
        <begin position="77"/>
        <end position="102"/>
    </location>
</feature>
<comment type="subcellular location">
    <subcellularLocation>
        <location evidence="1">Membrane</location>
        <topology evidence="1">Multi-pass membrane protein</topology>
    </subcellularLocation>
</comment>
<feature type="transmembrane region" description="Helical" evidence="7">
    <location>
        <begin position="45"/>
        <end position="65"/>
    </location>
</feature>
<dbReference type="GO" id="GO:0006813">
    <property type="term" value="P:potassium ion transport"/>
    <property type="evidence" value="ECO:0007669"/>
    <property type="project" value="InterPro"/>
</dbReference>
<feature type="domain" description="Cation/H+ exchanger transmembrane" evidence="8">
    <location>
        <begin position="11"/>
        <end position="352"/>
    </location>
</feature>
<dbReference type="Proteomes" id="UP000035199">
    <property type="component" value="Chromosome"/>
</dbReference>
<feature type="transmembrane region" description="Helical" evidence="7">
    <location>
        <begin position="306"/>
        <end position="329"/>
    </location>
</feature>
<dbReference type="InterPro" id="IPR038770">
    <property type="entry name" value="Na+/solute_symporter_sf"/>
</dbReference>
<evidence type="ECO:0000259" key="9">
    <source>
        <dbReference type="Pfam" id="PF02254"/>
    </source>
</evidence>
<keyword evidence="11" id="KW-1185">Reference proteome</keyword>
<feature type="transmembrane region" description="Helical" evidence="7">
    <location>
        <begin position="247"/>
        <end position="267"/>
    </location>
</feature>
<dbReference type="Pfam" id="PF00999">
    <property type="entry name" value="Na_H_Exchanger"/>
    <property type="match status" value="1"/>
</dbReference>
<reference evidence="10 11" key="1">
    <citation type="journal article" date="2015" name="Genome Announc.">
        <title>Complete Genome Sequence of the Type Strain Corynebacterium mustelae DSM 45274, Isolated from Various Tissues of a Male Ferret with Lethal Sepsis.</title>
        <authorList>
            <person name="Ruckert C."/>
            <person name="Eimer J."/>
            <person name="Winkler A."/>
            <person name="Tauch A."/>
        </authorList>
    </citation>
    <scope>NUCLEOTIDE SEQUENCE [LARGE SCALE GENOMIC DNA]</scope>
    <source>
        <strain evidence="10 11">DSM 45274</strain>
    </source>
</reference>
<dbReference type="STRING" id="571915.CMUST_03010"/>
<evidence type="ECO:0000313" key="11">
    <source>
        <dbReference type="Proteomes" id="UP000035199"/>
    </source>
</evidence>
<evidence type="ECO:0000256" key="4">
    <source>
        <dbReference type="ARBA" id="ARBA00022692"/>
    </source>
</evidence>
<evidence type="ECO:0000259" key="8">
    <source>
        <dbReference type="Pfam" id="PF00999"/>
    </source>
</evidence>
<dbReference type="EMBL" id="CP011542">
    <property type="protein sequence ID" value="AKK04946.1"/>
    <property type="molecule type" value="Genomic_DNA"/>
</dbReference>
<evidence type="ECO:0000256" key="6">
    <source>
        <dbReference type="ARBA" id="ARBA00023136"/>
    </source>
</evidence>
<feature type="transmembrane region" description="Helical" evidence="7">
    <location>
        <begin position="335"/>
        <end position="353"/>
    </location>
</feature>
<dbReference type="PATRIC" id="fig|571915.4.peg.635"/>
<dbReference type="Gene3D" id="1.20.1530.20">
    <property type="match status" value="1"/>
</dbReference>
<keyword evidence="3" id="KW-0813">Transport</keyword>
<keyword evidence="5 7" id="KW-1133">Transmembrane helix</keyword>
<dbReference type="PANTHER" id="PTHR42751">
    <property type="entry name" value="SODIUM/HYDROGEN EXCHANGER FAMILY/TRKA DOMAIN PROTEIN"/>
    <property type="match status" value="1"/>
</dbReference>
<feature type="domain" description="RCK N-terminal" evidence="9">
    <location>
        <begin position="391"/>
        <end position="507"/>
    </location>
</feature>
<feature type="transmembrane region" description="Helical" evidence="7">
    <location>
        <begin position="146"/>
        <end position="166"/>
    </location>
</feature>
<feature type="transmembrane region" description="Helical" evidence="7">
    <location>
        <begin position="200"/>
        <end position="216"/>
    </location>
</feature>
<dbReference type="PANTHER" id="PTHR42751:SF1">
    <property type="entry name" value="CATION_PROTON ANTIPORTER YBAL-RELATED"/>
    <property type="match status" value="1"/>
</dbReference>
<dbReference type="OrthoDB" id="3418949at2"/>
<accession>A0A0G3GUT7</accession>